<accession>A0A225DAL3</accession>
<dbReference type="SUPFAM" id="SSF51905">
    <property type="entry name" value="FAD/NAD(P)-binding domain"/>
    <property type="match status" value="1"/>
</dbReference>
<proteinExistence type="predicted"/>
<gene>
    <name evidence="1" type="ORF">FRUB_07740</name>
</gene>
<reference evidence="2" key="1">
    <citation type="submission" date="2017-06" db="EMBL/GenBank/DDBJ databases">
        <title>Genome analysis of Fimbriiglobus ruber SP5, the first member of the order Planctomycetales with confirmed chitinolytic capability.</title>
        <authorList>
            <person name="Ravin N.V."/>
            <person name="Rakitin A.L."/>
            <person name="Ivanova A.A."/>
            <person name="Beletsky A.V."/>
            <person name="Kulichevskaya I.S."/>
            <person name="Mardanov A.V."/>
            <person name="Dedysh S.N."/>
        </authorList>
    </citation>
    <scope>NUCLEOTIDE SEQUENCE [LARGE SCALE GENOMIC DNA]</scope>
    <source>
        <strain evidence="2">SP5</strain>
    </source>
</reference>
<dbReference type="Proteomes" id="UP000214646">
    <property type="component" value="Unassembled WGS sequence"/>
</dbReference>
<keyword evidence="2" id="KW-1185">Reference proteome</keyword>
<comment type="caution">
    <text evidence="1">The sequence shown here is derived from an EMBL/GenBank/DDBJ whole genome shotgun (WGS) entry which is preliminary data.</text>
</comment>
<dbReference type="AlphaFoldDB" id="A0A225DAL3"/>
<dbReference type="EMBL" id="NIDE01000014">
    <property type="protein sequence ID" value="OWK38620.1"/>
    <property type="molecule type" value="Genomic_DNA"/>
</dbReference>
<sequence>MVVGAGAAGMTAALRAVACRVEVTVIEQYNGPFAVQAGCPTRYIDPSLYDWAVDHYDTGRYPWNQTWSRPPLSWHAEFASTLAGMWATQIVVSPLLSVRTNRTFLRVSAGTAGAANWVDAEYHPPAPGTAPRVERYPADAVIVAFGAGRERCSHRGPTNASEAHGFPFWGTDPYADPSAGSRAGVGNRRVLISGAGDGGVTVHGSRWH</sequence>
<organism evidence="1 2">
    <name type="scientific">Fimbriiglobus ruber</name>
    <dbReference type="NCBI Taxonomy" id="1908690"/>
    <lineage>
        <taxon>Bacteria</taxon>
        <taxon>Pseudomonadati</taxon>
        <taxon>Planctomycetota</taxon>
        <taxon>Planctomycetia</taxon>
        <taxon>Gemmatales</taxon>
        <taxon>Gemmataceae</taxon>
        <taxon>Fimbriiglobus</taxon>
    </lineage>
</organism>
<dbReference type="InterPro" id="IPR036188">
    <property type="entry name" value="FAD/NAD-bd_sf"/>
</dbReference>
<name>A0A225DAL3_9BACT</name>
<protein>
    <submittedName>
        <fullName evidence="1">Uncharacterized protein</fullName>
    </submittedName>
</protein>
<evidence type="ECO:0000313" key="2">
    <source>
        <dbReference type="Proteomes" id="UP000214646"/>
    </source>
</evidence>
<evidence type="ECO:0000313" key="1">
    <source>
        <dbReference type="EMBL" id="OWK38620.1"/>
    </source>
</evidence>